<feature type="transmembrane region" description="Helical" evidence="6">
    <location>
        <begin position="376"/>
        <end position="394"/>
    </location>
</feature>
<feature type="transmembrane region" description="Helical" evidence="6">
    <location>
        <begin position="347"/>
        <end position="364"/>
    </location>
</feature>
<evidence type="ECO:0000256" key="5">
    <source>
        <dbReference type="ARBA" id="ARBA00023136"/>
    </source>
</evidence>
<dbReference type="PROSITE" id="PS50850">
    <property type="entry name" value="MFS"/>
    <property type="match status" value="1"/>
</dbReference>
<dbReference type="Pfam" id="PF07690">
    <property type="entry name" value="MFS_1"/>
    <property type="match status" value="1"/>
</dbReference>
<dbReference type="AlphaFoldDB" id="A0A2R6WLI2"/>
<keyword evidence="3 6" id="KW-0812">Transmembrane</keyword>
<dbReference type="InterPro" id="IPR020846">
    <property type="entry name" value="MFS_dom"/>
</dbReference>
<name>A0A2R6WLI2_MARPO</name>
<protein>
    <recommendedName>
        <fullName evidence="7">Major facilitator superfamily (MFS) profile domain-containing protein</fullName>
    </recommendedName>
</protein>
<evidence type="ECO:0000256" key="4">
    <source>
        <dbReference type="ARBA" id="ARBA00022989"/>
    </source>
</evidence>
<evidence type="ECO:0000313" key="9">
    <source>
        <dbReference type="Proteomes" id="UP000244005"/>
    </source>
</evidence>
<dbReference type="Proteomes" id="UP000244005">
    <property type="component" value="Unassembled WGS sequence"/>
</dbReference>
<proteinExistence type="predicted"/>
<feature type="transmembrane region" description="Helical" evidence="6">
    <location>
        <begin position="209"/>
        <end position="231"/>
    </location>
</feature>
<dbReference type="Gramene" id="Mp8g00300.1">
    <property type="protein sequence ID" value="Mp8g00300.1.cds1"/>
    <property type="gene ID" value="Mp8g00300"/>
</dbReference>
<evidence type="ECO:0000256" key="2">
    <source>
        <dbReference type="ARBA" id="ARBA00022448"/>
    </source>
</evidence>
<evidence type="ECO:0000256" key="6">
    <source>
        <dbReference type="SAM" id="Phobius"/>
    </source>
</evidence>
<keyword evidence="4 6" id="KW-1133">Transmembrane helix</keyword>
<dbReference type="PANTHER" id="PTHR43791:SF19">
    <property type="entry name" value="TRANSPORTER, PUTATIVE (AFU_ORTHOLOGUE AFUA_1G01812)-RELATED"/>
    <property type="match status" value="1"/>
</dbReference>
<dbReference type="FunFam" id="1.20.1250.20:FF:000068">
    <property type="entry name" value="MFS general substrate transporter"/>
    <property type="match status" value="1"/>
</dbReference>
<evidence type="ECO:0000256" key="3">
    <source>
        <dbReference type="ARBA" id="ARBA00022692"/>
    </source>
</evidence>
<feature type="transmembrane region" description="Helical" evidence="6">
    <location>
        <begin position="116"/>
        <end position="134"/>
    </location>
</feature>
<reference evidence="9" key="1">
    <citation type="journal article" date="2017" name="Cell">
        <title>Insights into land plant evolution garnered from the Marchantia polymorpha genome.</title>
        <authorList>
            <person name="Bowman J.L."/>
            <person name="Kohchi T."/>
            <person name="Yamato K.T."/>
            <person name="Jenkins J."/>
            <person name="Shu S."/>
            <person name="Ishizaki K."/>
            <person name="Yamaoka S."/>
            <person name="Nishihama R."/>
            <person name="Nakamura Y."/>
            <person name="Berger F."/>
            <person name="Adam C."/>
            <person name="Aki S.S."/>
            <person name="Althoff F."/>
            <person name="Araki T."/>
            <person name="Arteaga-Vazquez M.A."/>
            <person name="Balasubrmanian S."/>
            <person name="Barry K."/>
            <person name="Bauer D."/>
            <person name="Boehm C.R."/>
            <person name="Briginshaw L."/>
            <person name="Caballero-Perez J."/>
            <person name="Catarino B."/>
            <person name="Chen F."/>
            <person name="Chiyoda S."/>
            <person name="Chovatia M."/>
            <person name="Davies K.M."/>
            <person name="Delmans M."/>
            <person name="Demura T."/>
            <person name="Dierschke T."/>
            <person name="Dolan L."/>
            <person name="Dorantes-Acosta A.E."/>
            <person name="Eklund D.M."/>
            <person name="Florent S.N."/>
            <person name="Flores-Sandoval E."/>
            <person name="Fujiyama A."/>
            <person name="Fukuzawa H."/>
            <person name="Galik B."/>
            <person name="Grimanelli D."/>
            <person name="Grimwood J."/>
            <person name="Grossniklaus U."/>
            <person name="Hamada T."/>
            <person name="Haseloff J."/>
            <person name="Hetherington A.J."/>
            <person name="Higo A."/>
            <person name="Hirakawa Y."/>
            <person name="Hundley H.N."/>
            <person name="Ikeda Y."/>
            <person name="Inoue K."/>
            <person name="Inoue S.I."/>
            <person name="Ishida S."/>
            <person name="Jia Q."/>
            <person name="Kakita M."/>
            <person name="Kanazawa T."/>
            <person name="Kawai Y."/>
            <person name="Kawashima T."/>
            <person name="Kennedy M."/>
            <person name="Kinose K."/>
            <person name="Kinoshita T."/>
            <person name="Kohara Y."/>
            <person name="Koide E."/>
            <person name="Komatsu K."/>
            <person name="Kopischke S."/>
            <person name="Kubo M."/>
            <person name="Kyozuka J."/>
            <person name="Lagercrantz U."/>
            <person name="Lin S.S."/>
            <person name="Lindquist E."/>
            <person name="Lipzen A.M."/>
            <person name="Lu C.W."/>
            <person name="De Luna E."/>
            <person name="Martienssen R.A."/>
            <person name="Minamino N."/>
            <person name="Mizutani M."/>
            <person name="Mizutani M."/>
            <person name="Mochizuki N."/>
            <person name="Monte I."/>
            <person name="Mosher R."/>
            <person name="Nagasaki H."/>
            <person name="Nakagami H."/>
            <person name="Naramoto S."/>
            <person name="Nishitani K."/>
            <person name="Ohtani M."/>
            <person name="Okamoto T."/>
            <person name="Okumura M."/>
            <person name="Phillips J."/>
            <person name="Pollak B."/>
            <person name="Reinders A."/>
            <person name="Rovekamp M."/>
            <person name="Sano R."/>
            <person name="Sawa S."/>
            <person name="Schmid M.W."/>
            <person name="Shirakawa M."/>
            <person name="Solano R."/>
            <person name="Spunde A."/>
            <person name="Suetsugu N."/>
            <person name="Sugano S."/>
            <person name="Sugiyama A."/>
            <person name="Sun R."/>
            <person name="Suzuki Y."/>
            <person name="Takenaka M."/>
            <person name="Takezawa D."/>
            <person name="Tomogane H."/>
            <person name="Tsuzuki M."/>
            <person name="Ueda T."/>
            <person name="Umeda M."/>
            <person name="Ward J.M."/>
            <person name="Watanabe Y."/>
            <person name="Yazaki K."/>
            <person name="Yokoyama R."/>
            <person name="Yoshitake Y."/>
            <person name="Yotsui I."/>
            <person name="Zachgo S."/>
            <person name="Schmutz J."/>
        </authorList>
    </citation>
    <scope>NUCLEOTIDE SEQUENCE [LARGE SCALE GENOMIC DNA]</scope>
    <source>
        <strain evidence="9">Tak-1</strain>
    </source>
</reference>
<feature type="transmembrane region" description="Helical" evidence="6">
    <location>
        <begin position="88"/>
        <end position="109"/>
    </location>
</feature>
<feature type="transmembrane region" description="Helical" evidence="6">
    <location>
        <begin position="434"/>
        <end position="461"/>
    </location>
</feature>
<feature type="transmembrane region" description="Helical" evidence="6">
    <location>
        <begin position="146"/>
        <end position="164"/>
    </location>
</feature>
<dbReference type="GO" id="GO:0016020">
    <property type="term" value="C:membrane"/>
    <property type="evidence" value="ECO:0000318"/>
    <property type="project" value="GO_Central"/>
</dbReference>
<gene>
    <name evidence="8" type="ORF">MARPO_0077s0039</name>
</gene>
<dbReference type="OrthoDB" id="1706866at2759"/>
<feature type="transmembrane region" description="Helical" evidence="6">
    <location>
        <begin position="286"/>
        <end position="306"/>
    </location>
</feature>
<evidence type="ECO:0000259" key="7">
    <source>
        <dbReference type="PROSITE" id="PS50850"/>
    </source>
</evidence>
<dbReference type="FunFam" id="1.20.1250.20:FF:000034">
    <property type="entry name" value="MFS general substrate transporter"/>
    <property type="match status" value="1"/>
</dbReference>
<dbReference type="SUPFAM" id="SSF103473">
    <property type="entry name" value="MFS general substrate transporter"/>
    <property type="match status" value="1"/>
</dbReference>
<keyword evidence="2" id="KW-0813">Transport</keyword>
<feature type="transmembrane region" description="Helical" evidence="6">
    <location>
        <begin position="318"/>
        <end position="338"/>
    </location>
</feature>
<feature type="transmembrane region" description="Helical" evidence="6">
    <location>
        <begin position="176"/>
        <end position="197"/>
    </location>
</feature>
<feature type="transmembrane region" description="Helical" evidence="6">
    <location>
        <begin position="406"/>
        <end position="428"/>
    </location>
</feature>
<comment type="subcellular location">
    <subcellularLocation>
        <location evidence="1">Membrane</location>
        <topology evidence="1">Multi-pass membrane protein</topology>
    </subcellularLocation>
</comment>
<dbReference type="Gene3D" id="1.20.1250.20">
    <property type="entry name" value="MFS general substrate transporter like domains"/>
    <property type="match status" value="2"/>
</dbReference>
<dbReference type="GO" id="GO:0022857">
    <property type="term" value="F:transmembrane transporter activity"/>
    <property type="evidence" value="ECO:0000318"/>
    <property type="project" value="GO_Central"/>
</dbReference>
<dbReference type="InterPro" id="IPR011701">
    <property type="entry name" value="MFS"/>
</dbReference>
<evidence type="ECO:0000313" key="8">
    <source>
        <dbReference type="EMBL" id="PTQ34711.1"/>
    </source>
</evidence>
<sequence>MSTRLCTQHHISAMAENGSQKITPGSLDVEQQSFDDAAERALVWKIDLRLIPYLTFLYLLSYLDRASIGNAKIEGLAVDLRLTDQQYLWTLTAFFFPYAFFEVPSNILMKSLRPSIWLPSIMIAWGTCMTLMGLVKNFEGLLTARFFLGVAESGLFPGVTYYLSCWYKKREYGVRTAIFASASPCAGAFGGLLAAGLAQLDGAGGLAGWAWIFIPEGLATVVAGLASFWMVPDFPDSATFLTQDERDRTIARLQADSQLSAGHFEAFHMRRLWTAIRDWKTPVAMVIYMGLVGPANGLTLFLPSIIRDLGYTSTHAQLLTVPPYAVSFLVTVAVGLAGDKTGQRGKFAVPCALVAIVGYIMNIIPSSGPGVRYAGVYLAAVGIYPAVANSISWVANNVEGSYKRGIVMAIMISWGNLQGVVISNIYRAKDAPQYVLGHCVVVGYLVIASIASACFSLALAAENRKRERGERDYRIKTGTEEERAEMGDLHPSFRYTI</sequence>
<feature type="domain" description="Major facilitator superfamily (MFS) profile" evidence="7">
    <location>
        <begin position="50"/>
        <end position="497"/>
    </location>
</feature>
<accession>A0A2R6WLI2</accession>
<keyword evidence="9" id="KW-1185">Reference proteome</keyword>
<organism evidence="8 9">
    <name type="scientific">Marchantia polymorpha</name>
    <name type="common">Common liverwort</name>
    <name type="synonym">Marchantia aquatica</name>
    <dbReference type="NCBI Taxonomy" id="3197"/>
    <lineage>
        <taxon>Eukaryota</taxon>
        <taxon>Viridiplantae</taxon>
        <taxon>Streptophyta</taxon>
        <taxon>Embryophyta</taxon>
        <taxon>Marchantiophyta</taxon>
        <taxon>Marchantiopsida</taxon>
        <taxon>Marchantiidae</taxon>
        <taxon>Marchantiales</taxon>
        <taxon>Marchantiaceae</taxon>
        <taxon>Marchantia</taxon>
    </lineage>
</organism>
<dbReference type="InterPro" id="IPR036259">
    <property type="entry name" value="MFS_trans_sf"/>
</dbReference>
<dbReference type="PANTHER" id="PTHR43791">
    <property type="entry name" value="PERMEASE-RELATED"/>
    <property type="match status" value="1"/>
</dbReference>
<evidence type="ECO:0000256" key="1">
    <source>
        <dbReference type="ARBA" id="ARBA00004141"/>
    </source>
</evidence>
<feature type="transmembrane region" description="Helical" evidence="6">
    <location>
        <begin position="50"/>
        <end position="68"/>
    </location>
</feature>
<dbReference type="EMBL" id="KZ772749">
    <property type="protein sequence ID" value="PTQ34711.1"/>
    <property type="molecule type" value="Genomic_DNA"/>
</dbReference>
<keyword evidence="5 6" id="KW-0472">Membrane</keyword>